<dbReference type="Pfam" id="PF13432">
    <property type="entry name" value="TPR_16"/>
    <property type="match status" value="2"/>
</dbReference>
<dbReference type="InterPro" id="IPR011990">
    <property type="entry name" value="TPR-like_helical_dom_sf"/>
</dbReference>
<sequence length="428" mass="46798">MSVINKMLKDLDERQQPHGIESMAAPQLAFKPKSSSKRTLLLTSIVSLAIGGFAMFFGLSLMHPQTTNAETARAKTAKMETARAKIAETETAETKAVNATVAETETVKAEITEAETVKVETVKAETVKAETVKAETAKAETVKAETVKAEIVKAEIVKAEIAEAEIVKAEIAEAETAKSKKAETEVAKAKTAKTEAVNVTVAETEKPVPAQLNIAPASRSRQLHSSGNMAVREVKLSPEQLAQKQMLLATDAQQQGLHSDALTYYEAALMYNPALHQARRQVAALYYGQNKLAKAAKILEQGQLLFPQEYEFSLLLARVQQAGGQSELALKSLAMIPDSSDLALKKWHQQSDLAQKQKDFPTAEQSFRQLAKHEPNQGRWWMGLAYALDAQQKYTEAKSAYNQALSQGNLSVQAKVYVDNRLLQLGAY</sequence>
<dbReference type="OrthoDB" id="5406098at2"/>
<name>A8H940_SHEPA</name>
<proteinExistence type="predicted"/>
<dbReference type="Gene3D" id="1.25.40.10">
    <property type="entry name" value="Tetratricopeptide repeat domain"/>
    <property type="match status" value="2"/>
</dbReference>
<dbReference type="SUPFAM" id="SSF48452">
    <property type="entry name" value="TPR-like"/>
    <property type="match status" value="1"/>
</dbReference>
<dbReference type="AlphaFoldDB" id="A8H940"/>
<dbReference type="RefSeq" id="WP_012156959.1">
    <property type="nucleotide sequence ID" value="NC_009901.1"/>
</dbReference>
<dbReference type="InterPro" id="IPR019734">
    <property type="entry name" value="TPR_rpt"/>
</dbReference>
<evidence type="ECO:0000256" key="2">
    <source>
        <dbReference type="SAM" id="Phobius"/>
    </source>
</evidence>
<dbReference type="EMBL" id="CP000851">
    <property type="protein sequence ID" value="ABV89077.1"/>
    <property type="molecule type" value="Genomic_DNA"/>
</dbReference>
<dbReference type="SMART" id="SM00028">
    <property type="entry name" value="TPR"/>
    <property type="match status" value="4"/>
</dbReference>
<feature type="transmembrane region" description="Helical" evidence="2">
    <location>
        <begin position="40"/>
        <end position="62"/>
    </location>
</feature>
<keyword evidence="2" id="KW-0812">Transmembrane</keyword>
<reference evidence="3 4" key="1">
    <citation type="submission" date="2007-10" db="EMBL/GenBank/DDBJ databases">
        <title>Complete sequence of Shewanella pealeana ATCC 700345.</title>
        <authorList>
            <consortium name="US DOE Joint Genome Institute"/>
            <person name="Copeland A."/>
            <person name="Lucas S."/>
            <person name="Lapidus A."/>
            <person name="Barry K."/>
            <person name="Glavina del Rio T."/>
            <person name="Dalin E."/>
            <person name="Tice H."/>
            <person name="Pitluck S."/>
            <person name="Chertkov O."/>
            <person name="Brettin T."/>
            <person name="Bruce D."/>
            <person name="Detter J.C."/>
            <person name="Han C."/>
            <person name="Schmutz J."/>
            <person name="Larimer F."/>
            <person name="Land M."/>
            <person name="Hauser L."/>
            <person name="Kyrpides N."/>
            <person name="Kim E."/>
            <person name="Zhao J.-S.Z."/>
            <person name="Manno D."/>
            <person name="Hawari J."/>
            <person name="Richardson P."/>
        </authorList>
    </citation>
    <scope>NUCLEOTIDE SEQUENCE [LARGE SCALE GENOMIC DNA]</scope>
    <source>
        <strain evidence="4">ATCC 700345 / ANG-SQ1</strain>
    </source>
</reference>
<keyword evidence="2" id="KW-1133">Transmembrane helix</keyword>
<keyword evidence="1" id="KW-0175">Coiled coil</keyword>
<dbReference type="HOGENOM" id="CLU_053124_0_0_6"/>
<dbReference type="eggNOG" id="COG0457">
    <property type="taxonomic scope" value="Bacteria"/>
</dbReference>
<dbReference type="Proteomes" id="UP000002608">
    <property type="component" value="Chromosome"/>
</dbReference>
<protein>
    <submittedName>
        <fullName evidence="3">TPR repeat-containing protein</fullName>
    </submittedName>
</protein>
<keyword evidence="4" id="KW-1185">Reference proteome</keyword>
<gene>
    <name evidence="3" type="ordered locus">Spea_3766</name>
</gene>
<dbReference type="STRING" id="398579.Spea_3766"/>
<evidence type="ECO:0000256" key="1">
    <source>
        <dbReference type="SAM" id="Coils"/>
    </source>
</evidence>
<dbReference type="KEGG" id="spl:Spea_3766"/>
<accession>A8H940</accession>
<keyword evidence="2" id="KW-0472">Membrane</keyword>
<evidence type="ECO:0000313" key="3">
    <source>
        <dbReference type="EMBL" id="ABV89077.1"/>
    </source>
</evidence>
<organism evidence="3 4">
    <name type="scientific">Shewanella pealeana (strain ATCC 700345 / ANG-SQ1)</name>
    <dbReference type="NCBI Taxonomy" id="398579"/>
    <lineage>
        <taxon>Bacteria</taxon>
        <taxon>Pseudomonadati</taxon>
        <taxon>Pseudomonadota</taxon>
        <taxon>Gammaproteobacteria</taxon>
        <taxon>Alteromonadales</taxon>
        <taxon>Shewanellaceae</taxon>
        <taxon>Shewanella</taxon>
    </lineage>
</organism>
<feature type="coiled-coil region" evidence="1">
    <location>
        <begin position="157"/>
        <end position="192"/>
    </location>
</feature>
<evidence type="ECO:0000313" key="4">
    <source>
        <dbReference type="Proteomes" id="UP000002608"/>
    </source>
</evidence>